<evidence type="ECO:0008006" key="3">
    <source>
        <dbReference type="Google" id="ProtNLM"/>
    </source>
</evidence>
<dbReference type="EMBL" id="JACRYT010000022">
    <property type="protein sequence ID" value="MBC6680977.1"/>
    <property type="molecule type" value="Genomic_DNA"/>
</dbReference>
<evidence type="ECO:0000313" key="1">
    <source>
        <dbReference type="EMBL" id="MBC6680977.1"/>
    </source>
</evidence>
<comment type="caution">
    <text evidence="1">The sequence shown here is derived from an EMBL/GenBank/DDBJ whole genome shotgun (WGS) entry which is preliminary data.</text>
</comment>
<proteinExistence type="predicted"/>
<accession>A0A923NMV9</accession>
<evidence type="ECO:0000313" key="2">
    <source>
        <dbReference type="Proteomes" id="UP000602647"/>
    </source>
</evidence>
<dbReference type="Proteomes" id="UP000602647">
    <property type="component" value="Unassembled WGS sequence"/>
</dbReference>
<keyword evidence="2" id="KW-1185">Reference proteome</keyword>
<sequence length="336" mass="38121">MKAKIEIYNYVAAFLLLLSAWLFVCLQPVYGAEDTINGNEDPYFKNRTKAQITERWESSKIQKRDSIYEEGKEPSFTAPYSGGVVKQEVLDNVLNNLNYYRWLIGSPEVTRKPIQRQDLQDAVVLQILSLNAGNPLTHWISEYYEKPADMSQEFYDSGNEADHNIISTYYYTSAVSGFFGESYFTYTAGHRTALLSPNVSRADFGLGEVTYGSTGGSSSQYDVMEPDFAAYPAPGYFPAQDFASASDWDIYLNQTFFSDQFDQAVTGTITCLDTNQTWTYSEEKGNLANGGSGFHLKAPEKSFTNYEVLWSSVFVTLMAKKYRFMQFELDMVFDTH</sequence>
<reference evidence="1" key="1">
    <citation type="submission" date="2020-08" db="EMBL/GenBank/DDBJ databases">
        <title>Genome public.</title>
        <authorList>
            <person name="Liu C."/>
            <person name="Sun Q."/>
        </authorList>
    </citation>
    <scope>NUCLEOTIDE SEQUENCE</scope>
    <source>
        <strain evidence="1">BX12</strain>
    </source>
</reference>
<dbReference type="AlphaFoldDB" id="A0A923NMV9"/>
<gene>
    <name evidence="1" type="ORF">H9L42_14230</name>
</gene>
<organism evidence="1 2">
    <name type="scientific">Zhenpiania hominis</name>
    <dbReference type="NCBI Taxonomy" id="2763644"/>
    <lineage>
        <taxon>Bacteria</taxon>
        <taxon>Bacillati</taxon>
        <taxon>Bacillota</taxon>
        <taxon>Clostridia</taxon>
        <taxon>Peptostreptococcales</taxon>
        <taxon>Anaerovoracaceae</taxon>
        <taxon>Zhenpiania</taxon>
    </lineage>
</organism>
<dbReference type="RefSeq" id="WP_187304074.1">
    <property type="nucleotide sequence ID" value="NZ_JACRYT010000022.1"/>
</dbReference>
<name>A0A923NMV9_9FIRM</name>
<protein>
    <recommendedName>
        <fullName evidence="3">SCP domain-containing protein</fullName>
    </recommendedName>
</protein>